<evidence type="ECO:0000256" key="1">
    <source>
        <dbReference type="SAM" id="Phobius"/>
    </source>
</evidence>
<dbReference type="EMBL" id="SMRU01000020">
    <property type="protein sequence ID" value="TDF93104.1"/>
    <property type="molecule type" value="Genomic_DNA"/>
</dbReference>
<reference evidence="2 3" key="1">
    <citation type="submission" date="2019-03" db="EMBL/GenBank/DDBJ databases">
        <title>Whole genome sequence of Arthrobacter sp JH1-1.</title>
        <authorList>
            <person name="Trinh H.N."/>
        </authorList>
    </citation>
    <scope>NUCLEOTIDE SEQUENCE [LARGE SCALE GENOMIC DNA]</scope>
    <source>
        <strain evidence="2 3">JH1-1</strain>
    </source>
</reference>
<keyword evidence="1" id="KW-0472">Membrane</keyword>
<dbReference type="AlphaFoldDB" id="A0A4V2ZSG5"/>
<dbReference type="OrthoDB" id="9998288at2"/>
<evidence type="ECO:0000313" key="3">
    <source>
        <dbReference type="Proteomes" id="UP000295511"/>
    </source>
</evidence>
<dbReference type="Proteomes" id="UP000295511">
    <property type="component" value="Unassembled WGS sequence"/>
</dbReference>
<accession>A0A4V2ZSG5</accession>
<feature type="transmembrane region" description="Helical" evidence="1">
    <location>
        <begin position="65"/>
        <end position="84"/>
    </location>
</feature>
<gene>
    <name evidence="2" type="ORF">E1809_16630</name>
</gene>
<comment type="caution">
    <text evidence="2">The sequence shown here is derived from an EMBL/GenBank/DDBJ whole genome shotgun (WGS) entry which is preliminary data.</text>
</comment>
<keyword evidence="3" id="KW-1185">Reference proteome</keyword>
<proteinExistence type="predicted"/>
<keyword evidence="1" id="KW-0812">Transmembrane</keyword>
<evidence type="ECO:0000313" key="2">
    <source>
        <dbReference type="EMBL" id="TDF93104.1"/>
    </source>
</evidence>
<keyword evidence="1" id="KW-1133">Transmembrane helix</keyword>
<name>A0A4V2ZSG5_9MICC</name>
<dbReference type="RefSeq" id="WP_133205357.1">
    <property type="nucleotide sequence ID" value="NZ_SMRU01000020.1"/>
</dbReference>
<protein>
    <submittedName>
        <fullName evidence="2">Uncharacterized protein</fullName>
    </submittedName>
</protein>
<organism evidence="2 3">
    <name type="scientific">Arthrobacter terricola</name>
    <dbReference type="NCBI Taxonomy" id="2547396"/>
    <lineage>
        <taxon>Bacteria</taxon>
        <taxon>Bacillati</taxon>
        <taxon>Actinomycetota</taxon>
        <taxon>Actinomycetes</taxon>
        <taxon>Micrococcales</taxon>
        <taxon>Micrococcaceae</taxon>
        <taxon>Arthrobacter</taxon>
    </lineage>
</organism>
<feature type="transmembrane region" description="Helical" evidence="1">
    <location>
        <begin position="7"/>
        <end position="34"/>
    </location>
</feature>
<sequence>MNKTSRLIAAAIGGLGAGFAIAFILCVATSVVAISTDATATLPGLFTATAGSENGALALEFKPSFLGIAAVVCLTALINVLVAMRGGNHGSSGHR</sequence>